<feature type="compositionally biased region" description="Basic and acidic residues" evidence="1">
    <location>
        <begin position="300"/>
        <end position="309"/>
    </location>
</feature>
<comment type="caution">
    <text evidence="2">The sequence shown here is derived from an EMBL/GenBank/DDBJ whole genome shotgun (WGS) entry which is preliminary data.</text>
</comment>
<feature type="compositionally biased region" description="Polar residues" evidence="1">
    <location>
        <begin position="123"/>
        <end position="133"/>
    </location>
</feature>
<name>A0A9P5XFY2_9AGAR</name>
<feature type="region of interest" description="Disordered" evidence="1">
    <location>
        <begin position="239"/>
        <end position="309"/>
    </location>
</feature>
<evidence type="ECO:0000313" key="2">
    <source>
        <dbReference type="EMBL" id="KAF9450692.1"/>
    </source>
</evidence>
<accession>A0A9P5XFY2</accession>
<feature type="compositionally biased region" description="Polar residues" evidence="1">
    <location>
        <begin position="268"/>
        <end position="277"/>
    </location>
</feature>
<evidence type="ECO:0000313" key="3">
    <source>
        <dbReference type="Proteomes" id="UP000807342"/>
    </source>
</evidence>
<dbReference type="AlphaFoldDB" id="A0A9P5XFY2"/>
<reference evidence="2" key="1">
    <citation type="submission" date="2020-11" db="EMBL/GenBank/DDBJ databases">
        <authorList>
            <consortium name="DOE Joint Genome Institute"/>
            <person name="Ahrendt S."/>
            <person name="Riley R."/>
            <person name="Andreopoulos W."/>
            <person name="Labutti K."/>
            <person name="Pangilinan J."/>
            <person name="Ruiz-Duenas F.J."/>
            <person name="Barrasa J.M."/>
            <person name="Sanchez-Garcia M."/>
            <person name="Camarero S."/>
            <person name="Miyauchi S."/>
            <person name="Serrano A."/>
            <person name="Linde D."/>
            <person name="Babiker R."/>
            <person name="Drula E."/>
            <person name="Ayuso-Fernandez I."/>
            <person name="Pacheco R."/>
            <person name="Padilla G."/>
            <person name="Ferreira P."/>
            <person name="Barriuso J."/>
            <person name="Kellner H."/>
            <person name="Castanera R."/>
            <person name="Alfaro M."/>
            <person name="Ramirez L."/>
            <person name="Pisabarro A.G."/>
            <person name="Kuo A."/>
            <person name="Tritt A."/>
            <person name="Lipzen A."/>
            <person name="He G."/>
            <person name="Yan M."/>
            <person name="Ng V."/>
            <person name="Cullen D."/>
            <person name="Martin F."/>
            <person name="Rosso M.-N."/>
            <person name="Henrissat B."/>
            <person name="Hibbett D."/>
            <person name="Martinez A.T."/>
            <person name="Grigoriev I.V."/>
        </authorList>
    </citation>
    <scope>NUCLEOTIDE SEQUENCE</scope>
    <source>
        <strain evidence="2">MF-IS2</strain>
    </source>
</reference>
<gene>
    <name evidence="2" type="ORF">P691DRAFT_612324</name>
</gene>
<organism evidence="2 3">
    <name type="scientific">Macrolepiota fuliginosa MF-IS2</name>
    <dbReference type="NCBI Taxonomy" id="1400762"/>
    <lineage>
        <taxon>Eukaryota</taxon>
        <taxon>Fungi</taxon>
        <taxon>Dikarya</taxon>
        <taxon>Basidiomycota</taxon>
        <taxon>Agaricomycotina</taxon>
        <taxon>Agaricomycetes</taxon>
        <taxon>Agaricomycetidae</taxon>
        <taxon>Agaricales</taxon>
        <taxon>Agaricineae</taxon>
        <taxon>Agaricaceae</taxon>
        <taxon>Macrolepiota</taxon>
    </lineage>
</organism>
<dbReference type="Proteomes" id="UP000807342">
    <property type="component" value="Unassembled WGS sequence"/>
</dbReference>
<sequence length="326" mass="35731">PPPTTNTLDPAQRKRLLKSTQKLGALLGTTPRVFEPGTVLPPPLTPATRAFRREGKVFHNQSASSSTTSLSSLEHESYVWVPSPTEMLMKHHKNASTPITIEFPLSGSGKAISSMAEHKRSRSSQQHSATVPQQLSQPLLYRLRSVPIPPPTISPAFTREKTLPQILPLSPISPISPIFDAPAKVSTKPRGQKELSESDRRRKMAKLARTLGENIPQELVFGPPPRSSSLFGNTMATVTTTANTPAPLPISRRKRSATGVHRPPTLTSPPKSQSPNDNIPPIPVQPVGKKSIPRKASKTSRKEREWSGEWNVKDMEDVVKALRGLR</sequence>
<feature type="region of interest" description="Disordered" evidence="1">
    <location>
        <begin position="180"/>
        <end position="203"/>
    </location>
</feature>
<feature type="non-terminal residue" evidence="2">
    <location>
        <position position="1"/>
    </location>
</feature>
<dbReference type="EMBL" id="MU151099">
    <property type="protein sequence ID" value="KAF9450692.1"/>
    <property type="molecule type" value="Genomic_DNA"/>
</dbReference>
<feature type="region of interest" description="Disordered" evidence="1">
    <location>
        <begin position="111"/>
        <end position="133"/>
    </location>
</feature>
<feature type="non-terminal residue" evidence="2">
    <location>
        <position position="326"/>
    </location>
</feature>
<keyword evidence="3" id="KW-1185">Reference proteome</keyword>
<protein>
    <submittedName>
        <fullName evidence="2">Uncharacterized protein</fullName>
    </submittedName>
</protein>
<evidence type="ECO:0000256" key="1">
    <source>
        <dbReference type="SAM" id="MobiDB-lite"/>
    </source>
</evidence>
<proteinExistence type="predicted"/>
<feature type="compositionally biased region" description="Basic and acidic residues" evidence="1">
    <location>
        <begin position="191"/>
        <end position="200"/>
    </location>
</feature>
<dbReference type="OrthoDB" id="3215907at2759"/>